<reference evidence="3 4" key="1">
    <citation type="journal article" date="2019" name="Int. J. Syst. Evol. Microbiol.">
        <title>The Global Catalogue of Microorganisms (GCM) 10K type strain sequencing project: providing services to taxonomists for standard genome sequencing and annotation.</title>
        <authorList>
            <consortium name="The Broad Institute Genomics Platform"/>
            <consortium name="The Broad Institute Genome Sequencing Center for Infectious Disease"/>
            <person name="Wu L."/>
            <person name="Ma J."/>
        </authorList>
    </citation>
    <scope>NUCLEOTIDE SEQUENCE [LARGE SCALE GENOMIC DNA]</scope>
    <source>
        <strain evidence="3 4">JCM 16009</strain>
    </source>
</reference>
<accession>A0ABN2NI43</accession>
<comment type="caution">
    <text evidence="3">The sequence shown here is derived from an EMBL/GenBank/DDBJ whole genome shotgun (WGS) entry which is preliminary data.</text>
</comment>
<evidence type="ECO:0000313" key="4">
    <source>
        <dbReference type="Proteomes" id="UP001500449"/>
    </source>
</evidence>
<gene>
    <name evidence="3" type="ORF">GCM10009836_55130</name>
</gene>
<evidence type="ECO:0000256" key="2">
    <source>
        <dbReference type="ARBA" id="ARBA00049106"/>
    </source>
</evidence>
<dbReference type="PANTHER" id="PTHR39428">
    <property type="entry name" value="F420H(2)-DEPENDENT QUINONE REDUCTASE RV1261C"/>
    <property type="match status" value="1"/>
</dbReference>
<dbReference type="PANTHER" id="PTHR39428:SF3">
    <property type="entry name" value="DEAZAFLAVIN-DEPENDENT NITROREDUCTASE"/>
    <property type="match status" value="1"/>
</dbReference>
<proteinExistence type="inferred from homology"/>
<name>A0ABN2NI43_9PSEU</name>
<dbReference type="InterPro" id="IPR004378">
    <property type="entry name" value="F420H2_quin_Rdtase"/>
</dbReference>
<comment type="catalytic activity">
    <reaction evidence="2">
        <text>oxidized coenzyme F420-(gamma-L-Glu)(n) + a quinol + H(+) = reduced coenzyme F420-(gamma-L-Glu)(n) + a quinone</text>
        <dbReference type="Rhea" id="RHEA:39663"/>
        <dbReference type="Rhea" id="RHEA-COMP:12939"/>
        <dbReference type="Rhea" id="RHEA-COMP:14378"/>
        <dbReference type="ChEBI" id="CHEBI:15378"/>
        <dbReference type="ChEBI" id="CHEBI:24646"/>
        <dbReference type="ChEBI" id="CHEBI:132124"/>
        <dbReference type="ChEBI" id="CHEBI:133980"/>
        <dbReference type="ChEBI" id="CHEBI:139511"/>
    </reaction>
</comment>
<evidence type="ECO:0000313" key="3">
    <source>
        <dbReference type="EMBL" id="GAA1867697.1"/>
    </source>
</evidence>
<protein>
    <submittedName>
        <fullName evidence="3">Nitroreductase family deazaflavin-dependent oxidoreductase</fullName>
    </submittedName>
</protein>
<organism evidence="3 4">
    <name type="scientific">Pseudonocardia ailaonensis</name>
    <dbReference type="NCBI Taxonomy" id="367279"/>
    <lineage>
        <taxon>Bacteria</taxon>
        <taxon>Bacillati</taxon>
        <taxon>Actinomycetota</taxon>
        <taxon>Actinomycetes</taxon>
        <taxon>Pseudonocardiales</taxon>
        <taxon>Pseudonocardiaceae</taxon>
        <taxon>Pseudonocardia</taxon>
    </lineage>
</organism>
<dbReference type="Pfam" id="PF04075">
    <property type="entry name" value="F420H2_quin_red"/>
    <property type="match status" value="1"/>
</dbReference>
<dbReference type="EMBL" id="BAAAQK010000023">
    <property type="protein sequence ID" value="GAA1867697.1"/>
    <property type="molecule type" value="Genomic_DNA"/>
</dbReference>
<dbReference type="InterPro" id="IPR012349">
    <property type="entry name" value="Split_barrel_FMN-bd"/>
</dbReference>
<keyword evidence="4" id="KW-1185">Reference proteome</keyword>
<evidence type="ECO:0000256" key="1">
    <source>
        <dbReference type="ARBA" id="ARBA00008710"/>
    </source>
</evidence>
<comment type="similarity">
    <text evidence="1">Belongs to the F420H(2)-dependent quinone reductase family.</text>
</comment>
<dbReference type="NCBIfam" id="TIGR00026">
    <property type="entry name" value="hi_GC_TIGR00026"/>
    <property type="match status" value="1"/>
</dbReference>
<sequence>MEPAPSGFTGVMADEKAELSPEGWVRGQTEKILETGTTEGIEVLGKPIVLLTLRGAKSGKLRYTPLMRVEHDGSYAAVASKGGAPEHPVWYHNIVAHPEFALQDGTETKTYRAREVSGQERSDWWERAVEAYPPYAEYQTKTDRQIPVFVLDPL</sequence>
<dbReference type="Proteomes" id="UP001500449">
    <property type="component" value="Unassembled WGS sequence"/>
</dbReference>
<dbReference type="Gene3D" id="2.30.110.10">
    <property type="entry name" value="Electron Transport, Fmn-binding Protein, Chain A"/>
    <property type="match status" value="1"/>
</dbReference>